<dbReference type="GO" id="GO:0016020">
    <property type="term" value="C:membrane"/>
    <property type="evidence" value="ECO:0007669"/>
    <property type="project" value="UniProtKB-SubCell"/>
</dbReference>
<keyword evidence="2" id="KW-0812">Transmembrane</keyword>
<evidence type="ECO:0000259" key="8">
    <source>
        <dbReference type="PROSITE" id="PS50041"/>
    </source>
</evidence>
<dbReference type="InterPro" id="IPR033992">
    <property type="entry name" value="NKR-like_CTLD"/>
</dbReference>
<keyword evidence="6" id="KW-0472">Membrane</keyword>
<evidence type="ECO:0000256" key="4">
    <source>
        <dbReference type="ARBA" id="ARBA00022968"/>
    </source>
</evidence>
<organism evidence="9 10">
    <name type="scientific">Suricata suricatta</name>
    <name type="common">Meerkat</name>
    <dbReference type="NCBI Taxonomy" id="37032"/>
    <lineage>
        <taxon>Eukaryota</taxon>
        <taxon>Metazoa</taxon>
        <taxon>Chordata</taxon>
        <taxon>Craniata</taxon>
        <taxon>Vertebrata</taxon>
        <taxon>Euteleostomi</taxon>
        <taxon>Mammalia</taxon>
        <taxon>Eutheria</taxon>
        <taxon>Laurasiatheria</taxon>
        <taxon>Carnivora</taxon>
        <taxon>Feliformia</taxon>
        <taxon>Herpestidae</taxon>
        <taxon>Suricata</taxon>
    </lineage>
</organism>
<keyword evidence="3" id="KW-0430">Lectin</keyword>
<dbReference type="Proteomes" id="UP000472268">
    <property type="component" value="Chromosome 10"/>
</dbReference>
<comment type="subcellular location">
    <subcellularLocation>
        <location evidence="1">Membrane</location>
        <topology evidence="1">Single-pass type II membrane protein</topology>
    </subcellularLocation>
</comment>
<dbReference type="Gene3D" id="3.10.100.10">
    <property type="entry name" value="Mannose-Binding Protein A, subunit A"/>
    <property type="match status" value="1"/>
</dbReference>
<dbReference type="CDD" id="cd03593">
    <property type="entry name" value="CLECT_NK_receptors_like"/>
    <property type="match status" value="1"/>
</dbReference>
<evidence type="ECO:0000256" key="1">
    <source>
        <dbReference type="ARBA" id="ARBA00004606"/>
    </source>
</evidence>
<proteinExistence type="predicted"/>
<dbReference type="PANTHER" id="PTHR22800:SF243">
    <property type="entry name" value="KILLER CELL LECTIN-LIKE RECEPTOR SUBFAMILY H, MEMBER 1"/>
    <property type="match status" value="1"/>
</dbReference>
<name>A0A673U3K5_SURSU</name>
<dbReference type="OMA" id="KVIYMEP"/>
<dbReference type="AlphaFoldDB" id="A0A673U3K5"/>
<evidence type="ECO:0000256" key="5">
    <source>
        <dbReference type="ARBA" id="ARBA00022989"/>
    </source>
</evidence>
<dbReference type="SUPFAM" id="SSF56436">
    <property type="entry name" value="C-type lectin-like"/>
    <property type="match status" value="1"/>
</dbReference>
<dbReference type="GO" id="GO:0030246">
    <property type="term" value="F:carbohydrate binding"/>
    <property type="evidence" value="ECO:0007669"/>
    <property type="project" value="UniProtKB-KW"/>
</dbReference>
<evidence type="ECO:0000256" key="2">
    <source>
        <dbReference type="ARBA" id="ARBA00022692"/>
    </source>
</evidence>
<dbReference type="Ensembl" id="ENSSSUT00005018076.1">
    <property type="protein sequence ID" value="ENSSSUP00005015846.1"/>
    <property type="gene ID" value="ENSSSUG00005010238.1"/>
</dbReference>
<feature type="domain" description="C-type lectin" evidence="8">
    <location>
        <begin position="41"/>
        <end position="148"/>
    </location>
</feature>
<reference evidence="9 10" key="1">
    <citation type="submission" date="2019-05" db="EMBL/GenBank/DDBJ databases">
        <title>A Chromosome-scale Meerkat (S. suricatta) Genome Assembly.</title>
        <authorList>
            <person name="Dudchenko O."/>
            <person name="Lieberman Aiden E."/>
            <person name="Tung J."/>
            <person name="Barreiro L.B."/>
            <person name="Clutton-Brock T.H."/>
        </authorList>
    </citation>
    <scope>NUCLEOTIDE SEQUENCE [LARGE SCALE GENOMIC DNA]</scope>
</reference>
<reference evidence="9" key="2">
    <citation type="submission" date="2025-08" db="UniProtKB">
        <authorList>
            <consortium name="Ensembl"/>
        </authorList>
    </citation>
    <scope>IDENTIFICATION</scope>
</reference>
<keyword evidence="10" id="KW-1185">Reference proteome</keyword>
<keyword evidence="7" id="KW-0325">Glycoprotein</keyword>
<evidence type="ECO:0000256" key="7">
    <source>
        <dbReference type="ARBA" id="ARBA00023180"/>
    </source>
</evidence>
<reference evidence="9" key="3">
    <citation type="submission" date="2025-09" db="UniProtKB">
        <authorList>
            <consortium name="Ensembl"/>
        </authorList>
    </citation>
    <scope>IDENTIFICATION</scope>
</reference>
<dbReference type="InterPro" id="IPR016186">
    <property type="entry name" value="C-type_lectin-like/link_sf"/>
</dbReference>
<dbReference type="InterPro" id="IPR050919">
    <property type="entry name" value="NKG2/CD94_NK_receptors"/>
</dbReference>
<dbReference type="InterPro" id="IPR016187">
    <property type="entry name" value="CTDL_fold"/>
</dbReference>
<dbReference type="SMART" id="SM00034">
    <property type="entry name" value="CLECT"/>
    <property type="match status" value="1"/>
</dbReference>
<keyword evidence="5" id="KW-1133">Transmembrane helix</keyword>
<dbReference type="GO" id="GO:0045954">
    <property type="term" value="P:positive regulation of natural killer cell mediated cytotoxicity"/>
    <property type="evidence" value="ECO:0007669"/>
    <property type="project" value="TreeGrafter"/>
</dbReference>
<protein>
    <recommendedName>
        <fullName evidence="8">C-type lectin domain-containing protein</fullName>
    </recommendedName>
</protein>
<dbReference type="PANTHER" id="PTHR22800">
    <property type="entry name" value="C-TYPE LECTIN PROTEINS"/>
    <property type="match status" value="1"/>
</dbReference>
<evidence type="ECO:0000313" key="9">
    <source>
        <dbReference type="Ensembl" id="ENSSSUP00005015846.1"/>
    </source>
</evidence>
<accession>A0A673U3K5</accession>
<evidence type="ECO:0000256" key="6">
    <source>
        <dbReference type="ARBA" id="ARBA00023136"/>
    </source>
</evidence>
<evidence type="ECO:0000256" key="3">
    <source>
        <dbReference type="ARBA" id="ARBA00022734"/>
    </source>
</evidence>
<dbReference type="InterPro" id="IPR001304">
    <property type="entry name" value="C-type_lectin-like"/>
</dbReference>
<sequence length="157" mass="18193">MLLPDNRTQQDKSTVENLTTTEFPLDTGHKKDVCKTRWSCCGDKCYHFSRDFKTFQESKTICKSMRASLVKIEDENELNFIRTQMSYFTWIGLSRKGASSSWKWEDNSTSSLQMIRNWREPKDGNCASITKTRISASHCSNSRPFICEKRFSCVTTS</sequence>
<evidence type="ECO:0000313" key="10">
    <source>
        <dbReference type="Proteomes" id="UP000472268"/>
    </source>
</evidence>
<keyword evidence="4" id="KW-0735">Signal-anchor</keyword>
<dbReference type="Pfam" id="PF00059">
    <property type="entry name" value="Lectin_C"/>
    <property type="match status" value="1"/>
</dbReference>
<dbReference type="PROSITE" id="PS50041">
    <property type="entry name" value="C_TYPE_LECTIN_2"/>
    <property type="match status" value="1"/>
</dbReference>
<dbReference type="GO" id="GO:0002223">
    <property type="term" value="P:stimulatory C-type lectin receptor signaling pathway"/>
    <property type="evidence" value="ECO:0007669"/>
    <property type="project" value="TreeGrafter"/>
</dbReference>